<dbReference type="InterPro" id="IPR001279">
    <property type="entry name" value="Metallo-B-lactamas"/>
</dbReference>
<dbReference type="PANTHER" id="PTHR30619">
    <property type="entry name" value="DNA INTERNALIZATION/COMPETENCE PROTEIN COMEC/REC2"/>
    <property type="match status" value="1"/>
</dbReference>
<evidence type="ECO:0000256" key="1">
    <source>
        <dbReference type="SAM" id="Phobius"/>
    </source>
</evidence>
<comment type="caution">
    <text evidence="3">The sequence shown here is derived from an EMBL/GenBank/DDBJ whole genome shotgun (WGS) entry which is preliminary data.</text>
</comment>
<dbReference type="eggNOG" id="COG2333">
    <property type="taxonomic scope" value="Bacteria"/>
</dbReference>
<dbReference type="EMBL" id="AYYX01000124">
    <property type="protein sequence ID" value="KRM83016.1"/>
    <property type="molecule type" value="Genomic_DNA"/>
</dbReference>
<dbReference type="AlphaFoldDB" id="A0A0R2BUI8"/>
<dbReference type="InterPro" id="IPR035681">
    <property type="entry name" value="ComA-like_MBL"/>
</dbReference>
<organism evidence="3 4">
    <name type="scientific">Liquorilactobacillus vini DSM 20605</name>
    <dbReference type="NCBI Taxonomy" id="1133569"/>
    <lineage>
        <taxon>Bacteria</taxon>
        <taxon>Bacillati</taxon>
        <taxon>Bacillota</taxon>
        <taxon>Bacilli</taxon>
        <taxon>Lactobacillales</taxon>
        <taxon>Lactobacillaceae</taxon>
        <taxon>Liquorilactobacillus</taxon>
    </lineage>
</organism>
<keyword evidence="4" id="KW-1185">Reference proteome</keyword>
<dbReference type="Gene3D" id="3.60.15.10">
    <property type="entry name" value="Ribonuclease Z/Hydroxyacylglutathione hydrolase-like"/>
    <property type="match status" value="1"/>
</dbReference>
<dbReference type="PANTHER" id="PTHR30619:SF1">
    <property type="entry name" value="RECOMBINATION PROTEIN 2"/>
    <property type="match status" value="1"/>
</dbReference>
<feature type="domain" description="Metallo-beta-lactamase" evidence="2">
    <location>
        <begin position="93"/>
        <end position="300"/>
    </location>
</feature>
<evidence type="ECO:0000259" key="2">
    <source>
        <dbReference type="Pfam" id="PF00753"/>
    </source>
</evidence>
<name>A0A0R2BUI8_9LACO</name>
<keyword evidence="1" id="KW-1133">Transmembrane helix</keyword>
<feature type="transmembrane region" description="Helical" evidence="1">
    <location>
        <begin position="25"/>
        <end position="50"/>
    </location>
</feature>
<feature type="transmembrane region" description="Helical" evidence="1">
    <location>
        <begin position="62"/>
        <end position="84"/>
    </location>
</feature>
<keyword evidence="1" id="KW-0472">Membrane</keyword>
<sequence length="358" mass="40173">MGCLFPPLTGMANQVLDAINGVFNWLATLPFMLTFGKPPLILLVTTIIVLNLIEVSWVTKKAFLILGLFVFYLVIAFSIKFPLFDEVVYFDIGQGDSTLIRTRFNRSISLVDTGGKVSFTNEKWQIRHSKTNGETVVANYLLSKGINHLDNLFLTHQDTDHIGNFPSIAKKIQIERVIIPAGMGKNQNFIRRLKQAGVVAEKVLPVKTSRYQQIGIFKLLHPFKDGTGTNEDSLVLWFELNKFKFIISGDLDQAGEKQVIKKYPNIQADFLKTGHHGSKTSTAPVYVKQLEPSLAIISAGKNNRYGHPNQETLATLEKFKVPFVCTINSGMIKIKMIRNSLKIIYGKNNNQEDKIASN</sequence>
<dbReference type="eggNOG" id="COG0658">
    <property type="taxonomic scope" value="Bacteria"/>
</dbReference>
<dbReference type="InterPro" id="IPR036866">
    <property type="entry name" value="RibonucZ/Hydroxyglut_hydro"/>
</dbReference>
<dbReference type="PATRIC" id="fig|1133569.4.peg.323"/>
<evidence type="ECO:0000313" key="4">
    <source>
        <dbReference type="Proteomes" id="UP000051576"/>
    </source>
</evidence>
<dbReference type="InterPro" id="IPR052159">
    <property type="entry name" value="Competence_DNA_uptake"/>
</dbReference>
<dbReference type="SUPFAM" id="SSF56281">
    <property type="entry name" value="Metallo-hydrolase/oxidoreductase"/>
    <property type="match status" value="1"/>
</dbReference>
<proteinExistence type="predicted"/>
<accession>A0A0R2BUI8</accession>
<keyword evidence="1" id="KW-0812">Transmembrane</keyword>
<dbReference type="CDD" id="cd07731">
    <property type="entry name" value="ComA-like_MBL-fold"/>
    <property type="match status" value="1"/>
</dbReference>
<gene>
    <name evidence="3" type="ORF">FD21_GL000305</name>
</gene>
<dbReference type="Pfam" id="PF00753">
    <property type="entry name" value="Lactamase_B"/>
    <property type="match status" value="1"/>
</dbReference>
<protein>
    <submittedName>
        <fullName evidence="3">ComE operon protein 3</fullName>
    </submittedName>
</protein>
<dbReference type="Proteomes" id="UP000051576">
    <property type="component" value="Unassembled WGS sequence"/>
</dbReference>
<reference evidence="3 4" key="1">
    <citation type="journal article" date="2015" name="Genome Announc.">
        <title>Expanding the biotechnology potential of lactobacilli through comparative genomics of 213 strains and associated genera.</title>
        <authorList>
            <person name="Sun Z."/>
            <person name="Harris H.M."/>
            <person name="McCann A."/>
            <person name="Guo C."/>
            <person name="Argimon S."/>
            <person name="Zhang W."/>
            <person name="Yang X."/>
            <person name="Jeffery I.B."/>
            <person name="Cooney J.C."/>
            <person name="Kagawa T.F."/>
            <person name="Liu W."/>
            <person name="Song Y."/>
            <person name="Salvetti E."/>
            <person name="Wrobel A."/>
            <person name="Rasinkangas P."/>
            <person name="Parkhill J."/>
            <person name="Rea M.C."/>
            <person name="O'Sullivan O."/>
            <person name="Ritari J."/>
            <person name="Douillard F.P."/>
            <person name="Paul Ross R."/>
            <person name="Yang R."/>
            <person name="Briner A.E."/>
            <person name="Felis G.E."/>
            <person name="de Vos W.M."/>
            <person name="Barrangou R."/>
            <person name="Klaenhammer T.R."/>
            <person name="Caufield P.W."/>
            <person name="Cui Y."/>
            <person name="Zhang H."/>
            <person name="O'Toole P.W."/>
        </authorList>
    </citation>
    <scope>NUCLEOTIDE SEQUENCE [LARGE SCALE GENOMIC DNA]</scope>
    <source>
        <strain evidence="3 4">DSM 20605</strain>
    </source>
</reference>
<evidence type="ECO:0000313" key="3">
    <source>
        <dbReference type="EMBL" id="KRM83016.1"/>
    </source>
</evidence>
<dbReference type="STRING" id="1133569.FD21_GL000305"/>